<dbReference type="PROSITE" id="PS50076">
    <property type="entry name" value="DNAJ_2"/>
    <property type="match status" value="1"/>
</dbReference>
<feature type="compositionally biased region" description="Polar residues" evidence="1">
    <location>
        <begin position="159"/>
        <end position="172"/>
    </location>
</feature>
<feature type="domain" description="J" evidence="2">
    <location>
        <begin position="865"/>
        <end position="942"/>
    </location>
</feature>
<sequence>MLGPLSATGKVPCSTEGSVGSRACRTGEECPSKLRKGAIGGKRNEHSAKTRARSPVSTAVEGGKTSTMDVKSGVRLTGEEHRAKMSNGSAKQKISSTSRGALSARGADQASTVFPRLQGSGRAPVQEQRSSSNGAIRTRSNHEATASCESDTASRVKSENSQVTSSQLSKSCEASDGGSSPKMRPSRSASGIEYSDLERAECAPGQARAADGANAESQKCRRAGSNTGRSAGASPFAVRSRTSEGSHGAESVPQPVPQLLNGLHTTPRGANVAAAPMNSARTKRMPASDKVSLGSRPSLGTPTAGSPLPVGTFGNNRGTRPNAATSQPRPPRRPVSSQRGSPDTTPSYPVSKTKSPSGCRTPRLKGDARQMIHPPSIPDRCSGGAADVERSCDKGPPKLDAVSPPMQSVGTPFVSDAKRSCRVPLQIQPAATPRDTERGGVVGDDSRKNTQSECVRSQMSVVEPAPKCSSSALFVAGYCCPKCKTGGLGSLAEALACCSREREDVSSSGHVPPTSDSRVAVEETTPPAGGSGVPRGNASVSTPTITSQTAGEPSDPPQLTGYGCPSCKKFGWKTIGAALACCAKVQTAPTSAAFCDESSSSLSREKTVSQLKMCRDSRSAATESSHAQEERSESASTISTLSHSGAFWEEELLKQRTFPVVSRELSQEAGSGVTRASAPSSRQSCDNTFVTGYCCPTCKTGGLETLAVALACCGQTPPQLKVQASSIPDTATGPIRGHSSLATANGKVQHEDRESVNIPMRNTAELGDVVAVNAMGEPTITRVVDSDTGVAQTVVRTDEGVERAFGEKTVLSLLEAPDTASSKWLEQMGKLEMHGLCHEVSQRLLEQSGTYRDRKRELDGVERRTHFAYFNLPEDVSMQELEARYRTLSRKLHPDKNGGTYAAKCRFQHIKERFEVLRKLVRDADSPRNTRSGIRGLVDEGKDCCQTRARAKPTCESTDLVRDARQLGYDKEDSSSMRTALSKMLCQLQSIGPKMRALDLELEEAQKVLKNSPKDEADFSVMSPCAAVRGG</sequence>
<evidence type="ECO:0000256" key="1">
    <source>
        <dbReference type="SAM" id="MobiDB-lite"/>
    </source>
</evidence>
<feature type="compositionally biased region" description="Basic and acidic residues" evidence="1">
    <location>
        <begin position="434"/>
        <end position="450"/>
    </location>
</feature>
<feature type="compositionally biased region" description="Polar residues" evidence="1">
    <location>
        <begin position="313"/>
        <end position="325"/>
    </location>
</feature>
<dbReference type="SMART" id="SM00271">
    <property type="entry name" value="DnaJ"/>
    <property type="match status" value="1"/>
</dbReference>
<protein>
    <recommendedName>
        <fullName evidence="2">J domain-containing protein</fullName>
    </recommendedName>
</protein>
<feature type="region of interest" description="Disordered" evidence="1">
    <location>
        <begin position="504"/>
        <end position="557"/>
    </location>
</feature>
<dbReference type="InterPro" id="IPR036869">
    <property type="entry name" value="J_dom_sf"/>
</dbReference>
<feature type="compositionally biased region" description="Polar residues" evidence="1">
    <location>
        <begin position="343"/>
        <end position="358"/>
    </location>
</feature>
<dbReference type="Pfam" id="PF00226">
    <property type="entry name" value="DnaJ"/>
    <property type="match status" value="1"/>
</dbReference>
<feature type="compositionally biased region" description="Polar residues" evidence="1">
    <location>
        <begin position="86"/>
        <end position="100"/>
    </location>
</feature>
<feature type="region of interest" description="Disordered" evidence="1">
    <location>
        <begin position="614"/>
        <end position="638"/>
    </location>
</feature>
<feature type="region of interest" description="Disordered" evidence="1">
    <location>
        <begin position="1"/>
        <end position="390"/>
    </location>
</feature>
<evidence type="ECO:0000259" key="2">
    <source>
        <dbReference type="PROSITE" id="PS50076"/>
    </source>
</evidence>
<dbReference type="EMBL" id="HBFQ01048561">
    <property type="protein sequence ID" value="CAD8860335.1"/>
    <property type="molecule type" value="Transcribed_RNA"/>
</dbReference>
<accession>A0A7S1ANX9</accession>
<feature type="compositionally biased region" description="Polar residues" evidence="1">
    <location>
        <begin position="506"/>
        <end position="517"/>
    </location>
</feature>
<dbReference type="Gene3D" id="1.10.287.110">
    <property type="entry name" value="DnaJ domain"/>
    <property type="match status" value="1"/>
</dbReference>
<name>A0A7S1ANX9_NOCSC</name>
<gene>
    <name evidence="3" type="ORF">NSCI0253_LOCUS34689</name>
</gene>
<feature type="compositionally biased region" description="Polar residues" evidence="1">
    <location>
        <begin position="538"/>
        <end position="551"/>
    </location>
</feature>
<dbReference type="AlphaFoldDB" id="A0A7S1ANX9"/>
<dbReference type="CDD" id="cd06257">
    <property type="entry name" value="DnaJ"/>
    <property type="match status" value="1"/>
</dbReference>
<dbReference type="InterPro" id="IPR001623">
    <property type="entry name" value="DnaJ_domain"/>
</dbReference>
<reference evidence="3" key="1">
    <citation type="submission" date="2021-01" db="EMBL/GenBank/DDBJ databases">
        <authorList>
            <person name="Corre E."/>
            <person name="Pelletier E."/>
            <person name="Niang G."/>
            <person name="Scheremetjew M."/>
            <person name="Finn R."/>
            <person name="Kale V."/>
            <person name="Holt S."/>
            <person name="Cochrane G."/>
            <person name="Meng A."/>
            <person name="Brown T."/>
            <person name="Cohen L."/>
        </authorList>
    </citation>
    <scope>NUCLEOTIDE SEQUENCE</scope>
</reference>
<feature type="region of interest" description="Disordered" evidence="1">
    <location>
        <begin position="432"/>
        <end position="455"/>
    </location>
</feature>
<organism evidence="3">
    <name type="scientific">Noctiluca scintillans</name>
    <name type="common">Sea sparkle</name>
    <name type="synonym">Red tide dinoflagellate</name>
    <dbReference type="NCBI Taxonomy" id="2966"/>
    <lineage>
        <taxon>Eukaryota</taxon>
        <taxon>Sar</taxon>
        <taxon>Alveolata</taxon>
        <taxon>Dinophyceae</taxon>
        <taxon>Noctilucales</taxon>
        <taxon>Noctilucaceae</taxon>
        <taxon>Noctiluca</taxon>
    </lineage>
</organism>
<evidence type="ECO:0000313" key="3">
    <source>
        <dbReference type="EMBL" id="CAD8860335.1"/>
    </source>
</evidence>
<proteinExistence type="predicted"/>
<dbReference type="SUPFAM" id="SSF46565">
    <property type="entry name" value="Chaperone J-domain"/>
    <property type="match status" value="1"/>
</dbReference>
<feature type="region of interest" description="Disordered" evidence="1">
    <location>
        <begin position="731"/>
        <end position="752"/>
    </location>
</feature>